<feature type="coiled-coil region" evidence="13">
    <location>
        <begin position="121"/>
        <end position="148"/>
    </location>
</feature>
<evidence type="ECO:0000256" key="14">
    <source>
        <dbReference type="SAM" id="MobiDB-lite"/>
    </source>
</evidence>
<dbReference type="InterPro" id="IPR012720">
    <property type="entry name" value="Chap_CCT_eta"/>
</dbReference>
<comment type="subcellular location">
    <subcellularLocation>
        <location evidence="1 12">Cytoplasm</location>
    </subcellularLocation>
</comment>
<evidence type="ECO:0000256" key="7">
    <source>
        <dbReference type="ARBA" id="ARBA00022840"/>
    </source>
</evidence>
<dbReference type="FunFam" id="1.10.560.10:FF:000017">
    <property type="entry name" value="T-complex protein 1 subunit eta"/>
    <property type="match status" value="1"/>
</dbReference>
<dbReference type="GO" id="GO:0005524">
    <property type="term" value="F:ATP binding"/>
    <property type="evidence" value="ECO:0007669"/>
    <property type="project" value="UniProtKB-KW"/>
</dbReference>
<dbReference type="PROSITE" id="PS00751">
    <property type="entry name" value="TCP1_2"/>
    <property type="match status" value="1"/>
</dbReference>
<dbReference type="AlphaFoldDB" id="A0A9P0G2M0"/>
<dbReference type="PROSITE" id="PS00750">
    <property type="entry name" value="TCP1_1"/>
    <property type="match status" value="1"/>
</dbReference>
<evidence type="ECO:0000256" key="9">
    <source>
        <dbReference type="ARBA" id="ARBA00032221"/>
    </source>
</evidence>
<dbReference type="InterPro" id="IPR054827">
    <property type="entry name" value="thermosome_alpha"/>
</dbReference>
<dbReference type="CDD" id="cd03340">
    <property type="entry name" value="TCP1_eta"/>
    <property type="match status" value="1"/>
</dbReference>
<dbReference type="GO" id="GO:0016887">
    <property type="term" value="F:ATP hydrolysis activity"/>
    <property type="evidence" value="ECO:0007669"/>
    <property type="project" value="InterPro"/>
</dbReference>
<dbReference type="Gene3D" id="1.10.560.10">
    <property type="entry name" value="GroEL-like equatorial domain"/>
    <property type="match status" value="1"/>
</dbReference>
<evidence type="ECO:0000313" key="15">
    <source>
        <dbReference type="EMBL" id="CAH0773645.1"/>
    </source>
</evidence>
<comment type="catalytic activity">
    <reaction evidence="10">
        <text>ATP + H2O = ADP + phosphate + H(+)</text>
        <dbReference type="Rhea" id="RHEA:13065"/>
        <dbReference type="ChEBI" id="CHEBI:15377"/>
        <dbReference type="ChEBI" id="CHEBI:15378"/>
        <dbReference type="ChEBI" id="CHEBI:30616"/>
        <dbReference type="ChEBI" id="CHEBI:43474"/>
        <dbReference type="ChEBI" id="CHEBI:456216"/>
    </reaction>
</comment>
<dbReference type="EMBL" id="OU963867">
    <property type="protein sequence ID" value="CAH0773645.1"/>
    <property type="molecule type" value="Genomic_DNA"/>
</dbReference>
<keyword evidence="16" id="KW-1185">Reference proteome</keyword>
<dbReference type="SUPFAM" id="SSF48592">
    <property type="entry name" value="GroEL equatorial domain-like"/>
    <property type="match status" value="1"/>
</dbReference>
<dbReference type="Gene3D" id="3.30.260.10">
    <property type="entry name" value="TCP-1-like chaperonin intermediate domain"/>
    <property type="match status" value="1"/>
</dbReference>
<sequence>MQPQIILLKEGTENSQGKPQLISNINACQAVIEAVRTTLGPRGMDKLIVDGNNKATVSNDGATILKLLDVVHPAAKTIVDIAKSQDAEVGDGTTTVVLLAGEFLKAVKPFIEDGMHPHVIIKAYRKALKEALDLLDQLNVKIKGDESNTAHHRTLLENCAATAMSSKLIHHQKEFFSKMVVDAVLHLDELLPINMIGIKKVQGGALEDSFLVSGVAFKKTFSYAGFEMQPKIYKNCKIALLNIELELKAERDNAEVRVDSVEEYQKIVDAEWQILYEKLAKIHESGAQVVLSKLPIGDVATQYFADRDMFCAGRVPEQDLTRTMKACGGSIMTTAHDLNDSVLGRCERFEERQIGGERFNLFTGCPNAKTCTLILRGGAEQFLEETERSLHDAIMIVRRTLKSDAVVAGGGAVEMELSKHLRAFSRTIAGKEQLIIGAMAKALEAIPRQLCDNAGFDATNILNRLRMEHADGNKWYGVDVMNEDVSDNFQACIWEPAIIKKNAMIAAVEAACLILSVDETIKSPKSQGGGPPGGPMGRGRGRPM</sequence>
<evidence type="ECO:0000256" key="13">
    <source>
        <dbReference type="SAM" id="Coils"/>
    </source>
</evidence>
<dbReference type="FunFam" id="3.30.260.10:FF:000022">
    <property type="entry name" value="T-complex protein 1 subunit eta"/>
    <property type="match status" value="1"/>
</dbReference>
<comment type="subunit">
    <text evidence="12">Heterooligomeric complex that forms two stacked rings.</text>
</comment>
<feature type="region of interest" description="Disordered" evidence="14">
    <location>
        <begin position="523"/>
        <end position="544"/>
    </location>
</feature>
<keyword evidence="8 11" id="KW-0143">Chaperone</keyword>
<dbReference type="InterPro" id="IPR017998">
    <property type="entry name" value="Chaperone_TCP-1"/>
</dbReference>
<evidence type="ECO:0000256" key="2">
    <source>
        <dbReference type="ARBA" id="ARBA00008020"/>
    </source>
</evidence>
<evidence type="ECO:0000256" key="6">
    <source>
        <dbReference type="ARBA" id="ARBA00022801"/>
    </source>
</evidence>
<organism evidence="15 16">
    <name type="scientific">Bemisia tabaci</name>
    <name type="common">Sweetpotato whitefly</name>
    <name type="synonym">Aleurodes tabaci</name>
    <dbReference type="NCBI Taxonomy" id="7038"/>
    <lineage>
        <taxon>Eukaryota</taxon>
        <taxon>Metazoa</taxon>
        <taxon>Ecdysozoa</taxon>
        <taxon>Arthropoda</taxon>
        <taxon>Hexapoda</taxon>
        <taxon>Insecta</taxon>
        <taxon>Pterygota</taxon>
        <taxon>Neoptera</taxon>
        <taxon>Paraneoptera</taxon>
        <taxon>Hemiptera</taxon>
        <taxon>Sternorrhyncha</taxon>
        <taxon>Aleyrodoidea</taxon>
        <taxon>Aleyrodidae</taxon>
        <taxon>Aleyrodinae</taxon>
        <taxon>Bemisia</taxon>
    </lineage>
</organism>
<dbReference type="NCBIfam" id="NF041083">
    <property type="entry name" value="thermosome_beta"/>
    <property type="match status" value="1"/>
</dbReference>
<evidence type="ECO:0000313" key="16">
    <source>
        <dbReference type="Proteomes" id="UP001152759"/>
    </source>
</evidence>
<dbReference type="NCBIfam" id="TIGR02345">
    <property type="entry name" value="chap_CCT_eta"/>
    <property type="match status" value="1"/>
</dbReference>
<evidence type="ECO:0000256" key="3">
    <source>
        <dbReference type="ARBA" id="ARBA00015836"/>
    </source>
</evidence>
<evidence type="ECO:0000256" key="8">
    <source>
        <dbReference type="ARBA" id="ARBA00023186"/>
    </source>
</evidence>
<keyword evidence="5 11" id="KW-0547">Nucleotide-binding</keyword>
<evidence type="ECO:0000256" key="5">
    <source>
        <dbReference type="ARBA" id="ARBA00022741"/>
    </source>
</evidence>
<dbReference type="GO" id="GO:0140662">
    <property type="term" value="F:ATP-dependent protein folding chaperone"/>
    <property type="evidence" value="ECO:0007669"/>
    <property type="project" value="InterPro"/>
</dbReference>
<evidence type="ECO:0000256" key="4">
    <source>
        <dbReference type="ARBA" id="ARBA00022490"/>
    </source>
</evidence>
<keyword evidence="7 11" id="KW-0067">ATP-binding</keyword>
<dbReference type="GO" id="GO:0051082">
    <property type="term" value="F:unfolded protein binding"/>
    <property type="evidence" value="ECO:0007669"/>
    <property type="project" value="InterPro"/>
</dbReference>
<dbReference type="InterPro" id="IPR027413">
    <property type="entry name" value="GROEL-like_equatorial_sf"/>
</dbReference>
<dbReference type="FunFam" id="3.30.260.10:FF:000049">
    <property type="entry name" value="T-complex protein 1 subunit eta"/>
    <property type="match status" value="1"/>
</dbReference>
<reference evidence="15" key="1">
    <citation type="submission" date="2021-12" db="EMBL/GenBank/DDBJ databases">
        <authorList>
            <person name="King R."/>
        </authorList>
    </citation>
    <scope>NUCLEOTIDE SEQUENCE</scope>
</reference>
<dbReference type="InterPro" id="IPR027410">
    <property type="entry name" value="TCP-1-like_intermed_sf"/>
</dbReference>
<name>A0A9P0G2M0_BEMTA</name>
<accession>A0A9P0G2M0</accession>
<gene>
    <name evidence="15" type="ORF">BEMITA_LOCUS10104</name>
</gene>
<dbReference type="InterPro" id="IPR027409">
    <property type="entry name" value="GroEL-like_apical_dom_sf"/>
</dbReference>
<feature type="compositionally biased region" description="Gly residues" evidence="14">
    <location>
        <begin position="527"/>
        <end position="538"/>
    </location>
</feature>
<comment type="similarity">
    <text evidence="2 11">Belongs to the TCP-1 chaperonin family.</text>
</comment>
<dbReference type="PROSITE" id="PS00995">
    <property type="entry name" value="TCP1_3"/>
    <property type="match status" value="1"/>
</dbReference>
<evidence type="ECO:0000256" key="1">
    <source>
        <dbReference type="ARBA" id="ARBA00004496"/>
    </source>
</evidence>
<dbReference type="Gene3D" id="3.50.7.10">
    <property type="entry name" value="GroEL"/>
    <property type="match status" value="1"/>
</dbReference>
<dbReference type="FunFam" id="3.50.7.10:FF:000006">
    <property type="entry name" value="T-complex protein 1 subunit eta"/>
    <property type="match status" value="1"/>
</dbReference>
<dbReference type="InterPro" id="IPR002423">
    <property type="entry name" value="Cpn60/GroEL/TCP-1"/>
</dbReference>
<dbReference type="InterPro" id="IPR002194">
    <property type="entry name" value="Chaperonin_TCP-1_CS"/>
</dbReference>
<dbReference type="InterPro" id="IPR053374">
    <property type="entry name" value="TCP-1_chaperonin"/>
</dbReference>
<keyword evidence="6" id="KW-0378">Hydrolase</keyword>
<dbReference type="PRINTS" id="PR00304">
    <property type="entry name" value="TCOMPLEXTCP1"/>
</dbReference>
<keyword evidence="13" id="KW-0175">Coiled coil</keyword>
<protein>
    <recommendedName>
        <fullName evidence="3 12">T-complex protein 1 subunit eta</fullName>
        <shortName evidence="12">TCP-1-eta</shortName>
    </recommendedName>
    <alternativeName>
        <fullName evidence="9 12">CCT-eta</fullName>
    </alternativeName>
</protein>
<dbReference type="SUPFAM" id="SSF52029">
    <property type="entry name" value="GroEL apical domain-like"/>
    <property type="match status" value="1"/>
</dbReference>
<dbReference type="Proteomes" id="UP001152759">
    <property type="component" value="Chromosome 6"/>
</dbReference>
<dbReference type="SUPFAM" id="SSF54849">
    <property type="entry name" value="GroEL-intermediate domain like"/>
    <property type="match status" value="1"/>
</dbReference>
<evidence type="ECO:0000256" key="10">
    <source>
        <dbReference type="ARBA" id="ARBA00049360"/>
    </source>
</evidence>
<proteinExistence type="inferred from homology"/>
<evidence type="ECO:0000256" key="11">
    <source>
        <dbReference type="RuleBase" id="RU004187"/>
    </source>
</evidence>
<dbReference type="PANTHER" id="PTHR11353">
    <property type="entry name" value="CHAPERONIN"/>
    <property type="match status" value="1"/>
</dbReference>
<keyword evidence="4 12" id="KW-0963">Cytoplasm</keyword>
<dbReference type="GO" id="GO:0005832">
    <property type="term" value="C:chaperonin-containing T-complex"/>
    <property type="evidence" value="ECO:0007669"/>
    <property type="project" value="UniProtKB-ARBA"/>
</dbReference>
<dbReference type="NCBIfam" id="NF041082">
    <property type="entry name" value="thermosome_alpha"/>
    <property type="match status" value="1"/>
</dbReference>
<evidence type="ECO:0000256" key="12">
    <source>
        <dbReference type="RuleBase" id="RU365042"/>
    </source>
</evidence>
<dbReference type="Pfam" id="PF00118">
    <property type="entry name" value="Cpn60_TCP1"/>
    <property type="match status" value="1"/>
</dbReference>
<comment type="function">
    <text evidence="12">Molecular chaperone; assists the folding of proteins upon ATP hydrolysis. Known to play a role, in vitro, in the folding of actin and tubulin.</text>
</comment>